<feature type="transmembrane region" description="Helical" evidence="2">
    <location>
        <begin position="308"/>
        <end position="326"/>
    </location>
</feature>
<gene>
    <name evidence="4" type="ORF">DFH07DRAFT_440672</name>
</gene>
<feature type="transmembrane region" description="Helical" evidence="2">
    <location>
        <begin position="271"/>
        <end position="296"/>
    </location>
</feature>
<feature type="transmembrane region" description="Helical" evidence="2">
    <location>
        <begin position="36"/>
        <end position="61"/>
    </location>
</feature>
<feature type="transmembrane region" description="Helical" evidence="2">
    <location>
        <begin position="73"/>
        <end position="93"/>
    </location>
</feature>
<comment type="subcellular location">
    <subcellularLocation>
        <location evidence="1">Membrane</location>
        <topology evidence="1">Multi-pass membrane protein</topology>
    </subcellularLocation>
</comment>
<accession>A0AAD7NYX1</accession>
<keyword evidence="5" id="KW-1185">Reference proteome</keyword>
<proteinExistence type="predicted"/>
<dbReference type="EMBL" id="JARJLG010000005">
    <property type="protein sequence ID" value="KAJ7780851.1"/>
    <property type="molecule type" value="Genomic_DNA"/>
</dbReference>
<dbReference type="Gene3D" id="1.20.1250.20">
    <property type="entry name" value="MFS general substrate transporter like domains"/>
    <property type="match status" value="1"/>
</dbReference>
<evidence type="ECO:0000259" key="3">
    <source>
        <dbReference type="PROSITE" id="PS50850"/>
    </source>
</evidence>
<dbReference type="GO" id="GO:0022857">
    <property type="term" value="F:transmembrane transporter activity"/>
    <property type="evidence" value="ECO:0007669"/>
    <property type="project" value="InterPro"/>
</dbReference>
<evidence type="ECO:0000256" key="2">
    <source>
        <dbReference type="SAM" id="Phobius"/>
    </source>
</evidence>
<dbReference type="Proteomes" id="UP001215280">
    <property type="component" value="Unassembled WGS sequence"/>
</dbReference>
<dbReference type="PANTHER" id="PTHR23520:SF5">
    <property type="entry name" value="TRANSPORTER, PUTATIVE (AFU_ORTHOLOGUE AFUA_3G04000)-RELATED"/>
    <property type="match status" value="1"/>
</dbReference>
<dbReference type="AlphaFoldDB" id="A0AAD7NYX1"/>
<feature type="transmembrane region" description="Helical" evidence="2">
    <location>
        <begin position="424"/>
        <end position="446"/>
    </location>
</feature>
<dbReference type="SUPFAM" id="SSF103473">
    <property type="entry name" value="MFS general substrate transporter"/>
    <property type="match status" value="1"/>
</dbReference>
<reference evidence="4" key="1">
    <citation type="submission" date="2023-03" db="EMBL/GenBank/DDBJ databases">
        <title>Massive genome expansion in bonnet fungi (Mycena s.s.) driven by repeated elements and novel gene families across ecological guilds.</title>
        <authorList>
            <consortium name="Lawrence Berkeley National Laboratory"/>
            <person name="Harder C.B."/>
            <person name="Miyauchi S."/>
            <person name="Viragh M."/>
            <person name="Kuo A."/>
            <person name="Thoen E."/>
            <person name="Andreopoulos B."/>
            <person name="Lu D."/>
            <person name="Skrede I."/>
            <person name="Drula E."/>
            <person name="Henrissat B."/>
            <person name="Morin E."/>
            <person name="Kohler A."/>
            <person name="Barry K."/>
            <person name="LaButti K."/>
            <person name="Morin E."/>
            <person name="Salamov A."/>
            <person name="Lipzen A."/>
            <person name="Mereny Z."/>
            <person name="Hegedus B."/>
            <person name="Baldrian P."/>
            <person name="Stursova M."/>
            <person name="Weitz H."/>
            <person name="Taylor A."/>
            <person name="Grigoriev I.V."/>
            <person name="Nagy L.G."/>
            <person name="Martin F."/>
            <person name="Kauserud H."/>
        </authorList>
    </citation>
    <scope>NUCLEOTIDE SEQUENCE</scope>
    <source>
        <strain evidence="4">CBHHK188m</strain>
    </source>
</reference>
<evidence type="ECO:0000313" key="5">
    <source>
        <dbReference type="Proteomes" id="UP001215280"/>
    </source>
</evidence>
<dbReference type="PROSITE" id="PS50850">
    <property type="entry name" value="MFS"/>
    <property type="match status" value="1"/>
</dbReference>
<dbReference type="InterPro" id="IPR020846">
    <property type="entry name" value="MFS_dom"/>
</dbReference>
<dbReference type="PANTHER" id="PTHR23520">
    <property type="entry name" value="TRANSPORTER, PUTATIVE (AFU_ORTHOLOGUE AFUA_3G04000)-RELATED"/>
    <property type="match status" value="1"/>
</dbReference>
<dbReference type="Pfam" id="PF07690">
    <property type="entry name" value="MFS_1"/>
    <property type="match status" value="2"/>
</dbReference>
<protein>
    <submittedName>
        <fullName evidence="4">Major facilitator superfamily domain-containing protein</fullName>
    </submittedName>
</protein>
<dbReference type="InterPro" id="IPR036259">
    <property type="entry name" value="MFS_trans_sf"/>
</dbReference>
<dbReference type="InterPro" id="IPR011701">
    <property type="entry name" value="MFS"/>
</dbReference>
<sequence length="453" mass="48963">MDRVTCSSSNQTSMISVQKALDEIGLSTFLSSPRDVYLIILQRAIRLLVYGQSAIVLTAFLKSLAFTDFQMGLFMTLTLLGDAVGSLILTIYADRLGRAKVLLGGSLLMTASGLVFASSQTYIVLLLAAMVGVITPSGNEIGPFRAVEESILAQLIDSDNRSTIFAWHFTLTLLALALGNLSGGWLTRALQHHLGWAAMTAYRAMFLLYSTAGLLNSALTMALSANVEIQRRSSGGEEDGLFEMGEAEEEVVEETKEKTTFSFSPETKKKVWLLSALFGVDNLSGGLVPVTIIVYFFTQKFHVDEGTLGNTFFTTSLVAAISNLIAGSLARRFGNVKTMAFTHLPSAILLALVPLPSNFQFARAILVAVFCTTKMDIAPRTAFLTSYVSAEERTAVMGIINVVKTVAQSLGPTFTGLLATHGKIWLSFVIAGVLQALYDLAMLYFFTRAVSVS</sequence>
<feature type="transmembrane region" description="Helical" evidence="2">
    <location>
        <begin position="164"/>
        <end position="186"/>
    </location>
</feature>
<evidence type="ECO:0000256" key="1">
    <source>
        <dbReference type="ARBA" id="ARBA00004141"/>
    </source>
</evidence>
<feature type="transmembrane region" description="Helical" evidence="2">
    <location>
        <begin position="113"/>
        <end position="135"/>
    </location>
</feature>
<keyword evidence="2" id="KW-1133">Transmembrane helix</keyword>
<organism evidence="4 5">
    <name type="scientific">Mycena maculata</name>
    <dbReference type="NCBI Taxonomy" id="230809"/>
    <lineage>
        <taxon>Eukaryota</taxon>
        <taxon>Fungi</taxon>
        <taxon>Dikarya</taxon>
        <taxon>Basidiomycota</taxon>
        <taxon>Agaricomycotina</taxon>
        <taxon>Agaricomycetes</taxon>
        <taxon>Agaricomycetidae</taxon>
        <taxon>Agaricales</taxon>
        <taxon>Marasmiineae</taxon>
        <taxon>Mycenaceae</taxon>
        <taxon>Mycena</taxon>
    </lineage>
</organism>
<name>A0AAD7NYX1_9AGAR</name>
<keyword evidence="2" id="KW-0812">Transmembrane</keyword>
<evidence type="ECO:0000313" key="4">
    <source>
        <dbReference type="EMBL" id="KAJ7780851.1"/>
    </source>
</evidence>
<dbReference type="GO" id="GO:0000329">
    <property type="term" value="C:fungal-type vacuole membrane"/>
    <property type="evidence" value="ECO:0007669"/>
    <property type="project" value="TreeGrafter"/>
</dbReference>
<keyword evidence="2" id="KW-0472">Membrane</keyword>
<feature type="domain" description="Major facilitator superfamily (MFS) profile" evidence="3">
    <location>
        <begin position="20"/>
        <end position="450"/>
    </location>
</feature>
<feature type="transmembrane region" description="Helical" evidence="2">
    <location>
        <begin position="206"/>
        <end position="225"/>
    </location>
</feature>
<comment type="caution">
    <text evidence="4">The sequence shown here is derived from an EMBL/GenBank/DDBJ whole genome shotgun (WGS) entry which is preliminary data.</text>
</comment>